<keyword evidence="4" id="KW-0464">Manganese</keyword>
<feature type="domain" description="Serine/threonine specific protein phosphatases" evidence="6">
    <location>
        <begin position="123"/>
        <end position="128"/>
    </location>
</feature>
<evidence type="ECO:0000256" key="1">
    <source>
        <dbReference type="ARBA" id="ARBA00001936"/>
    </source>
</evidence>
<evidence type="ECO:0000313" key="8">
    <source>
        <dbReference type="Proteomes" id="UP001445076"/>
    </source>
</evidence>
<keyword evidence="3 5" id="KW-0378">Hydrolase</keyword>
<comment type="caution">
    <text evidence="7">The sequence shown here is derived from an EMBL/GenBank/DDBJ whole genome shotgun (WGS) entry which is preliminary data.</text>
</comment>
<organism evidence="7 8">
    <name type="scientific">Cherax quadricarinatus</name>
    <name type="common">Australian red claw crayfish</name>
    <dbReference type="NCBI Taxonomy" id="27406"/>
    <lineage>
        <taxon>Eukaryota</taxon>
        <taxon>Metazoa</taxon>
        <taxon>Ecdysozoa</taxon>
        <taxon>Arthropoda</taxon>
        <taxon>Crustacea</taxon>
        <taxon>Multicrustacea</taxon>
        <taxon>Malacostraca</taxon>
        <taxon>Eumalacostraca</taxon>
        <taxon>Eucarida</taxon>
        <taxon>Decapoda</taxon>
        <taxon>Pleocyemata</taxon>
        <taxon>Astacidea</taxon>
        <taxon>Parastacoidea</taxon>
        <taxon>Parastacidae</taxon>
        <taxon>Cherax</taxon>
    </lineage>
</organism>
<reference evidence="7 8" key="1">
    <citation type="journal article" date="2024" name="BMC Genomics">
        <title>Genome assembly of redclaw crayfish (Cherax quadricarinatus) provides insights into its immune adaptation and hypoxia tolerance.</title>
        <authorList>
            <person name="Liu Z."/>
            <person name="Zheng J."/>
            <person name="Li H."/>
            <person name="Fang K."/>
            <person name="Wang S."/>
            <person name="He J."/>
            <person name="Zhou D."/>
            <person name="Weng S."/>
            <person name="Chi M."/>
            <person name="Gu Z."/>
            <person name="He J."/>
            <person name="Li F."/>
            <person name="Wang M."/>
        </authorList>
    </citation>
    <scope>NUCLEOTIDE SEQUENCE [LARGE SCALE GENOMIC DNA]</scope>
    <source>
        <strain evidence="7">ZL_2023a</strain>
    </source>
</reference>
<evidence type="ECO:0000313" key="7">
    <source>
        <dbReference type="EMBL" id="KAK8738511.1"/>
    </source>
</evidence>
<dbReference type="SUPFAM" id="SSF56300">
    <property type="entry name" value="Metallo-dependent phosphatases"/>
    <property type="match status" value="1"/>
</dbReference>
<dbReference type="PROSITE" id="PS00125">
    <property type="entry name" value="SER_THR_PHOSPHATASE"/>
    <property type="match status" value="1"/>
</dbReference>
<dbReference type="EC" id="3.1.3.16" evidence="5"/>
<dbReference type="PANTHER" id="PTHR45619">
    <property type="entry name" value="SERINE/THREONINE-PROTEIN PHOSPHATASE PP2A-RELATED"/>
    <property type="match status" value="1"/>
</dbReference>
<dbReference type="Pfam" id="PF00149">
    <property type="entry name" value="Metallophos"/>
    <property type="match status" value="1"/>
</dbReference>
<keyword evidence="8" id="KW-1185">Reference proteome</keyword>
<dbReference type="EMBL" id="JARKIK010000039">
    <property type="protein sequence ID" value="KAK8738511.1"/>
    <property type="molecule type" value="Genomic_DNA"/>
</dbReference>
<comment type="catalytic activity">
    <reaction evidence="5">
        <text>O-phospho-L-threonyl-[protein] + H2O = L-threonyl-[protein] + phosphate</text>
        <dbReference type="Rhea" id="RHEA:47004"/>
        <dbReference type="Rhea" id="RHEA-COMP:11060"/>
        <dbReference type="Rhea" id="RHEA-COMP:11605"/>
        <dbReference type="ChEBI" id="CHEBI:15377"/>
        <dbReference type="ChEBI" id="CHEBI:30013"/>
        <dbReference type="ChEBI" id="CHEBI:43474"/>
        <dbReference type="ChEBI" id="CHEBI:61977"/>
        <dbReference type="EC" id="3.1.3.16"/>
    </reaction>
</comment>
<evidence type="ECO:0000259" key="6">
    <source>
        <dbReference type="PROSITE" id="PS00125"/>
    </source>
</evidence>
<evidence type="ECO:0000256" key="4">
    <source>
        <dbReference type="ARBA" id="ARBA00023211"/>
    </source>
</evidence>
<gene>
    <name evidence="7" type="ORF">OTU49_003912</name>
</gene>
<sequence length="320" mass="36328">MAAVQQYPGMCCPCPSSDVDVWISQLKKKQALEYQQLENLCSKVKEVLTEESNVVEVSSPVTVCGDLHGQFYDLMELFTIVGEPPETNYLFMGDYVDRGYYSVQVVSLLLAMKLRYPQRVTLLRGNHECRLTTQVYGFYDECYATYQSCDAWKCFMSVFDCLPLTALIDDVILCMHGGLSPSLESIDQIRVLDRFQELPHEGPMSDLLWSDPDDSGWRVGWRDNARGAGFMWGSDVSHDFTYSNNLAFVSRAHQVQDAGYNWYHDGKVITIFSAPNYCYRVGNLAGYMTVEDGTHTCYTFEAAPRDASDTHSKNLTPYFC</sequence>
<dbReference type="InterPro" id="IPR029052">
    <property type="entry name" value="Metallo-depent_PP-like"/>
</dbReference>
<accession>A0AAW0XFK0</accession>
<proteinExistence type="inferred from homology"/>
<dbReference type="Gene3D" id="3.60.21.10">
    <property type="match status" value="1"/>
</dbReference>
<comment type="cofactor">
    <cofactor evidence="1">
        <name>Mn(2+)</name>
        <dbReference type="ChEBI" id="CHEBI:29035"/>
    </cofactor>
</comment>
<evidence type="ECO:0000256" key="5">
    <source>
        <dbReference type="RuleBase" id="RU004273"/>
    </source>
</evidence>
<dbReference type="GO" id="GO:0046872">
    <property type="term" value="F:metal ion binding"/>
    <property type="evidence" value="ECO:0007669"/>
    <property type="project" value="UniProtKB-KW"/>
</dbReference>
<dbReference type="Proteomes" id="UP001445076">
    <property type="component" value="Unassembled WGS sequence"/>
</dbReference>
<dbReference type="PRINTS" id="PR00114">
    <property type="entry name" value="STPHPHTASE"/>
</dbReference>
<dbReference type="AlphaFoldDB" id="A0AAW0XFK0"/>
<comment type="similarity">
    <text evidence="5">Belongs to the PPP phosphatase family.</text>
</comment>
<dbReference type="GO" id="GO:0004722">
    <property type="term" value="F:protein serine/threonine phosphatase activity"/>
    <property type="evidence" value="ECO:0007669"/>
    <property type="project" value="UniProtKB-EC"/>
</dbReference>
<evidence type="ECO:0000256" key="3">
    <source>
        <dbReference type="ARBA" id="ARBA00022801"/>
    </source>
</evidence>
<evidence type="ECO:0000256" key="2">
    <source>
        <dbReference type="ARBA" id="ARBA00022723"/>
    </source>
</evidence>
<dbReference type="SMART" id="SM00156">
    <property type="entry name" value="PP2Ac"/>
    <property type="match status" value="1"/>
</dbReference>
<name>A0AAW0XFK0_CHEQU</name>
<dbReference type="InterPro" id="IPR006186">
    <property type="entry name" value="Ser/Thr-sp_prot-phosphatase"/>
</dbReference>
<keyword evidence="2" id="KW-0479">Metal-binding</keyword>
<protein>
    <recommendedName>
        <fullName evidence="5">Serine/threonine-protein phosphatase</fullName>
        <ecNumber evidence="5">3.1.3.16</ecNumber>
    </recommendedName>
</protein>
<dbReference type="InterPro" id="IPR047129">
    <property type="entry name" value="PPA2-like"/>
</dbReference>
<dbReference type="InterPro" id="IPR004843">
    <property type="entry name" value="Calcineurin-like_PHP"/>
</dbReference>